<feature type="chain" id="PRO_5016095909" evidence="7">
    <location>
        <begin position="26"/>
        <end position="262"/>
    </location>
</feature>
<feature type="binding site" evidence="6">
    <location>
        <position position="174"/>
    </location>
    <ligand>
        <name>molybdate</name>
        <dbReference type="ChEBI" id="CHEBI:36264"/>
    </ligand>
</feature>
<reference evidence="8 9" key="1">
    <citation type="submission" date="2017-06" db="EMBL/GenBank/DDBJ databases">
        <title>Yangia sp. YSBP01 complete genome sequence.</title>
        <authorList>
            <person name="Woo J.-H."/>
            <person name="Kim H.-S."/>
        </authorList>
    </citation>
    <scope>NUCLEOTIDE SEQUENCE [LARGE SCALE GENOMIC DNA]</scope>
    <source>
        <strain evidence="8 9">YSBP01</strain>
    </source>
</reference>
<feature type="signal peptide" evidence="7">
    <location>
        <begin position="1"/>
        <end position="25"/>
    </location>
</feature>
<dbReference type="PIRSF" id="PIRSF004846">
    <property type="entry name" value="ModA"/>
    <property type="match status" value="1"/>
</dbReference>
<keyword evidence="3 6" id="KW-0479">Metal-binding</keyword>
<dbReference type="FunFam" id="3.40.190.10:FF:000035">
    <property type="entry name" value="Molybdate ABC transporter substrate-binding protein"/>
    <property type="match status" value="1"/>
</dbReference>
<dbReference type="KEGG" id="ypac:CEW88_12870"/>
<accession>A0A2U8HHH4</accession>
<evidence type="ECO:0000256" key="3">
    <source>
        <dbReference type="ARBA" id="ARBA00022723"/>
    </source>
</evidence>
<dbReference type="InterPro" id="IPR050682">
    <property type="entry name" value="ModA/WtpA"/>
</dbReference>
<dbReference type="EMBL" id="CP022189">
    <property type="protein sequence ID" value="AWI84496.1"/>
    <property type="molecule type" value="Genomic_DNA"/>
</dbReference>
<feature type="binding site" evidence="6">
    <location>
        <position position="62"/>
    </location>
    <ligand>
        <name>molybdate</name>
        <dbReference type="ChEBI" id="CHEBI:36264"/>
    </ligand>
</feature>
<feature type="binding site" evidence="6">
    <location>
        <position position="147"/>
    </location>
    <ligand>
        <name>molybdate</name>
        <dbReference type="ChEBI" id="CHEBI:36264"/>
    </ligand>
</feature>
<evidence type="ECO:0000256" key="6">
    <source>
        <dbReference type="PIRSR" id="PIRSR004846-1"/>
    </source>
</evidence>
<dbReference type="Gene3D" id="3.40.190.10">
    <property type="entry name" value="Periplasmic binding protein-like II"/>
    <property type="match status" value="2"/>
</dbReference>
<proteinExistence type="inferred from homology"/>
<evidence type="ECO:0000256" key="2">
    <source>
        <dbReference type="ARBA" id="ARBA00022505"/>
    </source>
</evidence>
<evidence type="ECO:0000256" key="4">
    <source>
        <dbReference type="ARBA" id="ARBA00022729"/>
    </source>
</evidence>
<dbReference type="GO" id="GO:0046872">
    <property type="term" value="F:metal ion binding"/>
    <property type="evidence" value="ECO:0007669"/>
    <property type="project" value="UniProtKB-KW"/>
</dbReference>
<dbReference type="GO" id="GO:1901359">
    <property type="term" value="F:tungstate binding"/>
    <property type="evidence" value="ECO:0007669"/>
    <property type="project" value="UniProtKB-ARBA"/>
</dbReference>
<evidence type="ECO:0000313" key="8">
    <source>
        <dbReference type="EMBL" id="AWI84496.1"/>
    </source>
</evidence>
<dbReference type="NCBIfam" id="TIGR01256">
    <property type="entry name" value="modA"/>
    <property type="match status" value="1"/>
</dbReference>
<dbReference type="InterPro" id="IPR005950">
    <property type="entry name" value="ModA"/>
</dbReference>
<evidence type="ECO:0000256" key="7">
    <source>
        <dbReference type="SAM" id="SignalP"/>
    </source>
</evidence>
<feature type="binding site" evidence="6">
    <location>
        <position position="192"/>
    </location>
    <ligand>
        <name>molybdate</name>
        <dbReference type="ChEBI" id="CHEBI:36264"/>
    </ligand>
</feature>
<dbReference type="GO" id="GO:0015689">
    <property type="term" value="P:molybdate ion transport"/>
    <property type="evidence" value="ECO:0007669"/>
    <property type="project" value="InterPro"/>
</dbReference>
<dbReference type="GO" id="GO:0030288">
    <property type="term" value="C:outer membrane-bounded periplasmic space"/>
    <property type="evidence" value="ECO:0007669"/>
    <property type="project" value="TreeGrafter"/>
</dbReference>
<organism evidence="8 9">
    <name type="scientific">Alloyangia pacifica</name>
    <dbReference type="NCBI Taxonomy" id="311180"/>
    <lineage>
        <taxon>Bacteria</taxon>
        <taxon>Pseudomonadati</taxon>
        <taxon>Pseudomonadota</taxon>
        <taxon>Alphaproteobacteria</taxon>
        <taxon>Rhodobacterales</taxon>
        <taxon>Roseobacteraceae</taxon>
        <taxon>Alloyangia</taxon>
    </lineage>
</organism>
<evidence type="ECO:0000256" key="5">
    <source>
        <dbReference type="ARBA" id="ARBA00062515"/>
    </source>
</evidence>
<dbReference type="PANTHER" id="PTHR30632:SF17">
    <property type="entry name" value="MOLYBDATE-BINDING PROTEIN MODA"/>
    <property type="match status" value="1"/>
</dbReference>
<sequence>MPFPRLLRPALAAALLAALPLAAKAEEVVVFAAASLKTAMDEIAPAFEAKTGHEVTVSLAGSSALARQIQQGAPAGIFISANEEWMDTLDADGLLEPGSRSDLLRNSIVLIAHGADAAPVAISPALDLPGLLGDGRLAMALVDAVPAGIYGKAALQSLGLWDTALPRVAQADNVRAALALVSTGEAPLGIVYATDAAADKNVSVIGTFPEDSHPPIVYPVAELAGRNGAAETAFLAYLHGPEARAAFEAQGFEVVSQPGTGG</sequence>
<protein>
    <submittedName>
        <fullName evidence="8">Molybdate ABC transporter substrate-binding protein</fullName>
    </submittedName>
</protein>
<evidence type="ECO:0000256" key="1">
    <source>
        <dbReference type="ARBA" id="ARBA00009175"/>
    </source>
</evidence>
<dbReference type="OrthoDB" id="9785015at2"/>
<dbReference type="GO" id="GO:0030973">
    <property type="term" value="F:molybdate ion binding"/>
    <property type="evidence" value="ECO:0007669"/>
    <property type="project" value="TreeGrafter"/>
</dbReference>
<dbReference type="Pfam" id="PF13531">
    <property type="entry name" value="SBP_bac_11"/>
    <property type="match status" value="1"/>
</dbReference>
<dbReference type="AlphaFoldDB" id="A0A2U8HHH4"/>
<dbReference type="Proteomes" id="UP000244915">
    <property type="component" value="Chromosome 1"/>
</dbReference>
<keyword evidence="2 6" id="KW-0500">Molybdenum</keyword>
<dbReference type="SUPFAM" id="SSF53850">
    <property type="entry name" value="Periplasmic binding protein-like II"/>
    <property type="match status" value="1"/>
</dbReference>
<name>A0A2U8HHH4_9RHOB</name>
<feature type="binding site" evidence="6">
    <location>
        <position position="35"/>
    </location>
    <ligand>
        <name>molybdate</name>
        <dbReference type="ChEBI" id="CHEBI:36264"/>
    </ligand>
</feature>
<dbReference type="PANTHER" id="PTHR30632">
    <property type="entry name" value="MOLYBDATE-BINDING PERIPLASMIC PROTEIN"/>
    <property type="match status" value="1"/>
</dbReference>
<comment type="similarity">
    <text evidence="1">Belongs to the bacterial solute-binding protein ModA family.</text>
</comment>
<comment type="subunit">
    <text evidence="5">The complex is composed of two ATP-binding proteins (ModC), two transmembrane proteins (ModB) and a solute-binding protein (ModA).</text>
</comment>
<keyword evidence="4 7" id="KW-0732">Signal</keyword>
<dbReference type="CDD" id="cd13536">
    <property type="entry name" value="PBP2_EcModA"/>
    <property type="match status" value="1"/>
</dbReference>
<gene>
    <name evidence="8" type="primary">modA</name>
    <name evidence="8" type="ORF">CEW88_12870</name>
</gene>
<evidence type="ECO:0000313" key="9">
    <source>
        <dbReference type="Proteomes" id="UP000244915"/>
    </source>
</evidence>